<evidence type="ECO:0000256" key="2">
    <source>
        <dbReference type="ARBA" id="ARBA00004496"/>
    </source>
</evidence>
<dbReference type="PANTHER" id="PTHR43722:SF1">
    <property type="entry name" value="PROLINE IMINOPEPTIDASE"/>
    <property type="match status" value="1"/>
</dbReference>
<dbReference type="PANTHER" id="PTHR43722">
    <property type="entry name" value="PROLINE IMINOPEPTIDASE"/>
    <property type="match status" value="1"/>
</dbReference>
<evidence type="ECO:0000256" key="5">
    <source>
        <dbReference type="ARBA" id="ARBA00022490"/>
    </source>
</evidence>
<feature type="active site" description="Proton donor" evidence="9">
    <location>
        <position position="308"/>
    </location>
</feature>
<dbReference type="PIRSF" id="PIRSF006431">
    <property type="entry name" value="Pept_S33"/>
    <property type="match status" value="1"/>
</dbReference>
<dbReference type="SUPFAM" id="SSF53474">
    <property type="entry name" value="alpha/beta-Hydrolases"/>
    <property type="match status" value="1"/>
</dbReference>
<dbReference type="EC" id="3.4.11.5" evidence="8 10"/>
<keyword evidence="4 8" id="KW-0031">Aminopeptidase</keyword>
<organism evidence="12 13">
    <name type="scientific">Nocardia brasiliensis (strain ATCC 700358 / HUJEG-1)</name>
    <dbReference type="NCBI Taxonomy" id="1133849"/>
    <lineage>
        <taxon>Bacteria</taxon>
        <taxon>Bacillati</taxon>
        <taxon>Actinomycetota</taxon>
        <taxon>Actinomycetes</taxon>
        <taxon>Mycobacteriales</taxon>
        <taxon>Nocardiaceae</taxon>
        <taxon>Nocardia</taxon>
    </lineage>
</organism>
<evidence type="ECO:0000313" key="12">
    <source>
        <dbReference type="EMBL" id="AFU03510.1"/>
    </source>
</evidence>
<evidence type="ECO:0000256" key="6">
    <source>
        <dbReference type="ARBA" id="ARBA00022670"/>
    </source>
</evidence>
<keyword evidence="13" id="KW-1185">Reference proteome</keyword>
<comment type="similarity">
    <text evidence="3 8 10">Belongs to the peptidase S33 family.</text>
</comment>
<proteinExistence type="inferred from homology"/>
<keyword evidence="7 8" id="KW-0378">Hydrolase</keyword>
<dbReference type="GO" id="GO:0006508">
    <property type="term" value="P:proteolysis"/>
    <property type="evidence" value="ECO:0007669"/>
    <property type="project" value="UniProtKB-KW"/>
</dbReference>
<evidence type="ECO:0000256" key="7">
    <source>
        <dbReference type="ARBA" id="ARBA00022801"/>
    </source>
</evidence>
<sequence length="330" mass="35951">MGTTEPGAPVPQPFPLPEPYAHGLLDVGDGNRIYWETSGNPAGKPVLVVHGGPGSGGKRGARRNFDPSAYRIVLFDQRGCGESLPHAADPAVDLSVNTTDHLIADMERLREHLGIEQWLLYGGSWGSTLILAYAERYPARVSEIILVGVTMTRPEETEWLYRGVGRFLPGPWAAFRDALPAAERNGDLVAAYNRLLNHPDPEVRAQAARDWCAWEDAVIAHENLGRPGQYSDKADADLLAFVRICTHYFANDAWLPDGQLLRDAHALAGIPGVLIHGRLDLGSPLYTAWQLAQAWPEAELHVIDDSGHTGSPEMLRAILAAAARFAPSGR</sequence>
<dbReference type="Proteomes" id="UP000006304">
    <property type="component" value="Chromosome"/>
</dbReference>
<dbReference type="eggNOG" id="COG2021">
    <property type="taxonomic scope" value="Bacteria"/>
</dbReference>
<keyword evidence="6 8" id="KW-0645">Protease</keyword>
<evidence type="ECO:0000256" key="3">
    <source>
        <dbReference type="ARBA" id="ARBA00010088"/>
    </source>
</evidence>
<dbReference type="KEGG" id="nbr:O3I_027805"/>
<dbReference type="InterPro" id="IPR000073">
    <property type="entry name" value="AB_hydrolase_1"/>
</dbReference>
<dbReference type="AlphaFoldDB" id="K0F2Y3"/>
<protein>
    <recommendedName>
        <fullName evidence="8 10">Proline iminopeptidase</fullName>
        <shortName evidence="8">PIP</shortName>
        <ecNumber evidence="8 10">3.4.11.5</ecNumber>
    </recommendedName>
    <alternativeName>
        <fullName evidence="8">Prolyl aminopeptidase</fullName>
    </alternativeName>
</protein>
<evidence type="ECO:0000256" key="9">
    <source>
        <dbReference type="PIRSR" id="PIRSR006431-1"/>
    </source>
</evidence>
<evidence type="ECO:0000256" key="1">
    <source>
        <dbReference type="ARBA" id="ARBA00001585"/>
    </source>
</evidence>
<dbReference type="Pfam" id="PF00561">
    <property type="entry name" value="Abhydrolase_1"/>
    <property type="match status" value="1"/>
</dbReference>
<feature type="domain" description="AB hydrolase-1" evidence="11">
    <location>
        <begin position="44"/>
        <end position="309"/>
    </location>
</feature>
<gene>
    <name evidence="12" type="ORF">O3I_027805</name>
</gene>
<dbReference type="EMBL" id="CP003876">
    <property type="protein sequence ID" value="AFU03510.1"/>
    <property type="molecule type" value="Genomic_DNA"/>
</dbReference>
<accession>K0F2Y3</accession>
<evidence type="ECO:0000256" key="8">
    <source>
        <dbReference type="PIRNR" id="PIRNR006431"/>
    </source>
</evidence>
<name>K0F2Y3_NOCB7</name>
<feature type="active site" evidence="9">
    <location>
        <position position="280"/>
    </location>
</feature>
<dbReference type="HOGENOM" id="CLU_043739_2_2_11"/>
<dbReference type="InterPro" id="IPR002410">
    <property type="entry name" value="Peptidase_S33"/>
</dbReference>
<dbReference type="GO" id="GO:0004177">
    <property type="term" value="F:aminopeptidase activity"/>
    <property type="evidence" value="ECO:0007669"/>
    <property type="project" value="UniProtKB-UniRule"/>
</dbReference>
<evidence type="ECO:0000313" key="13">
    <source>
        <dbReference type="Proteomes" id="UP000006304"/>
    </source>
</evidence>
<dbReference type="RefSeq" id="WP_014986365.1">
    <property type="nucleotide sequence ID" value="NC_018681.1"/>
</dbReference>
<dbReference type="STRING" id="1133849.O3I_027805"/>
<reference evidence="12 13" key="1">
    <citation type="journal article" date="2012" name="J. Bacteriol.">
        <title>Complete genome sequence of Nocardia brasiliensis HUJEG-1.</title>
        <authorList>
            <person name="Vera-Cabrera L."/>
            <person name="Ortiz-Lopez R."/>
            <person name="Elizondo-Gonzalez R."/>
            <person name="Perez-Maya A.A."/>
            <person name="Ocampo-Candiani J."/>
        </authorList>
    </citation>
    <scope>NUCLEOTIDE SEQUENCE [LARGE SCALE GENOMIC DNA]</scope>
    <source>
        <strain evidence="13">ATCC 700358</strain>
    </source>
</reference>
<dbReference type="InterPro" id="IPR005944">
    <property type="entry name" value="Pro_iminopeptidase"/>
</dbReference>
<comment type="subcellular location">
    <subcellularLocation>
        <location evidence="2 8">Cytoplasm</location>
    </subcellularLocation>
</comment>
<dbReference type="PRINTS" id="PR00793">
    <property type="entry name" value="PROAMNOPTASE"/>
</dbReference>
<dbReference type="PRINTS" id="PR00111">
    <property type="entry name" value="ABHYDROLASE"/>
</dbReference>
<evidence type="ECO:0000256" key="10">
    <source>
        <dbReference type="RuleBase" id="RU003421"/>
    </source>
</evidence>
<evidence type="ECO:0000256" key="4">
    <source>
        <dbReference type="ARBA" id="ARBA00022438"/>
    </source>
</evidence>
<dbReference type="Gene3D" id="3.40.50.1820">
    <property type="entry name" value="alpha/beta hydrolase"/>
    <property type="match status" value="1"/>
</dbReference>
<keyword evidence="5 8" id="KW-0963">Cytoplasm</keyword>
<comment type="catalytic activity">
    <reaction evidence="1 8 10">
        <text>Release of N-terminal proline from a peptide.</text>
        <dbReference type="EC" id="3.4.11.5"/>
    </reaction>
</comment>
<dbReference type="NCBIfam" id="TIGR01249">
    <property type="entry name" value="pro_imino_pep_1"/>
    <property type="match status" value="1"/>
</dbReference>
<feature type="active site" description="Nucleophile" evidence="9">
    <location>
        <position position="124"/>
    </location>
</feature>
<dbReference type="InterPro" id="IPR029058">
    <property type="entry name" value="AB_hydrolase_fold"/>
</dbReference>
<dbReference type="GO" id="GO:0005737">
    <property type="term" value="C:cytoplasm"/>
    <property type="evidence" value="ECO:0007669"/>
    <property type="project" value="UniProtKB-SubCell"/>
</dbReference>
<evidence type="ECO:0000259" key="11">
    <source>
        <dbReference type="Pfam" id="PF00561"/>
    </source>
</evidence>